<dbReference type="EMBL" id="JAJVDC020000131">
    <property type="protein sequence ID" value="KAL1622665.1"/>
    <property type="molecule type" value="Genomic_DNA"/>
</dbReference>
<feature type="compositionally biased region" description="Basic and acidic residues" evidence="1">
    <location>
        <begin position="11"/>
        <end position="20"/>
    </location>
</feature>
<feature type="compositionally biased region" description="Basic and acidic residues" evidence="1">
    <location>
        <begin position="452"/>
        <end position="461"/>
    </location>
</feature>
<evidence type="ECO:0000256" key="1">
    <source>
        <dbReference type="SAM" id="MobiDB-lite"/>
    </source>
</evidence>
<feature type="compositionally biased region" description="Polar residues" evidence="1">
    <location>
        <begin position="381"/>
        <end position="390"/>
    </location>
</feature>
<feature type="domain" description="DUF8032" evidence="2">
    <location>
        <begin position="148"/>
        <end position="241"/>
    </location>
</feature>
<dbReference type="PANTHER" id="PTHR22949">
    <property type="entry name" value="WHITE COLLAR 2 PROTEIN WC2"/>
    <property type="match status" value="1"/>
</dbReference>
<comment type="caution">
    <text evidence="3">The sequence shown here is derived from an EMBL/GenBank/DDBJ whole genome shotgun (WGS) entry which is preliminary data.</text>
</comment>
<accession>A0ABR3SJK5</accession>
<feature type="region of interest" description="Disordered" evidence="1">
    <location>
        <begin position="90"/>
        <end position="131"/>
    </location>
</feature>
<feature type="compositionally biased region" description="Polar residues" evidence="1">
    <location>
        <begin position="41"/>
        <end position="56"/>
    </location>
</feature>
<protein>
    <recommendedName>
        <fullName evidence="2">DUF8032 domain-containing protein</fullName>
    </recommendedName>
</protein>
<proteinExistence type="predicted"/>
<keyword evidence="4" id="KW-1185">Reference proteome</keyword>
<feature type="region of interest" description="Disordered" evidence="1">
    <location>
        <begin position="1"/>
        <end position="72"/>
    </location>
</feature>
<feature type="compositionally biased region" description="Basic and acidic residues" evidence="1">
    <location>
        <begin position="344"/>
        <end position="379"/>
    </location>
</feature>
<feature type="compositionally biased region" description="Acidic residues" evidence="1">
    <location>
        <begin position="1"/>
        <end position="10"/>
    </location>
</feature>
<feature type="compositionally biased region" description="Polar residues" evidence="1">
    <location>
        <begin position="269"/>
        <end position="288"/>
    </location>
</feature>
<dbReference type="PANTHER" id="PTHR22949:SF0">
    <property type="entry name" value="RE27538P"/>
    <property type="match status" value="1"/>
</dbReference>
<dbReference type="Pfam" id="PF26087">
    <property type="entry name" value="DUF8032"/>
    <property type="match status" value="1"/>
</dbReference>
<feature type="compositionally biased region" description="Polar residues" evidence="1">
    <location>
        <begin position="481"/>
        <end position="494"/>
    </location>
</feature>
<feature type="region of interest" description="Disordered" evidence="1">
    <location>
        <begin position="422"/>
        <end position="531"/>
    </location>
</feature>
<dbReference type="Proteomes" id="UP001521116">
    <property type="component" value="Unassembled WGS sequence"/>
</dbReference>
<dbReference type="InterPro" id="IPR058345">
    <property type="entry name" value="DUF8032"/>
</dbReference>
<evidence type="ECO:0000313" key="3">
    <source>
        <dbReference type="EMBL" id="KAL1622665.1"/>
    </source>
</evidence>
<evidence type="ECO:0000259" key="2">
    <source>
        <dbReference type="Pfam" id="PF26087"/>
    </source>
</evidence>
<evidence type="ECO:0000313" key="4">
    <source>
        <dbReference type="Proteomes" id="UP001521116"/>
    </source>
</evidence>
<sequence length="565" mass="62912">MRNLSAEEEQDKLHSSETKHSGYGILNPPPATTIQRPPIYANSQQSNNPASTQPPQYGQRRQPFYGTPGSAVPYYRTHSAQYDLLSDRTVGSPRTKLNQTPMQRPHSGLGPPQGTPTGPPGSAGMHTAPGPIPATAPLVVRQDQNGVRWVAFEYSRDRVKMEYNIRCDVESVTVDELPQEFKTENCVYPRACCHKDQYRGNRLHYDTECNAVGWALAQLNPCLRGKRGLIQRAVDSWRNSNQDPRLRSRRVRRMAKIKNTETDVEVSDVPNTAGITTSQDAEPTSMSTEDPLFTLYKFLGYRESNQGKRSMPADKRDQSLRLYGNGDITSESSQARLRGGIDAGRTELHGDHGSLEERWHQRNRHVPDAEDSPSERESNDTEFSQPSSDISHSVKFDILRSALSPTKRKIVDRVMETFLETFRSEPNSSGDEESDVDSSTLGESDSDSEGSLADRTEKTRGSDAANKNTGGKCGQDREEQQSNQSDACSKTSSNQKDEQCARGSSKSSNGNYGRRKRLRTASTDDSESRSLTRRLACPFFKKFSPRPPKAASCYFPGFGSVSRVK</sequence>
<reference evidence="3 4" key="1">
    <citation type="submission" date="2024-02" db="EMBL/GenBank/DDBJ databases">
        <title>De novo assembly and annotation of 12 fungi associated with fruit tree decline syndrome in Ontario, Canada.</title>
        <authorList>
            <person name="Sulman M."/>
            <person name="Ellouze W."/>
            <person name="Ilyukhin E."/>
        </authorList>
    </citation>
    <scope>NUCLEOTIDE SEQUENCE [LARGE SCALE GENOMIC DNA]</scope>
    <source>
        <strain evidence="3 4">M1-105</strain>
    </source>
</reference>
<organism evidence="3 4">
    <name type="scientific">Neofusicoccum ribis</name>
    <dbReference type="NCBI Taxonomy" id="45134"/>
    <lineage>
        <taxon>Eukaryota</taxon>
        <taxon>Fungi</taxon>
        <taxon>Dikarya</taxon>
        <taxon>Ascomycota</taxon>
        <taxon>Pezizomycotina</taxon>
        <taxon>Dothideomycetes</taxon>
        <taxon>Dothideomycetes incertae sedis</taxon>
        <taxon>Botryosphaeriales</taxon>
        <taxon>Botryosphaeriaceae</taxon>
        <taxon>Neofusicoccum</taxon>
    </lineage>
</organism>
<feature type="region of interest" description="Disordered" evidence="1">
    <location>
        <begin position="261"/>
        <end position="288"/>
    </location>
</feature>
<feature type="compositionally biased region" description="Polar residues" evidence="1">
    <location>
        <begin position="502"/>
        <end position="511"/>
    </location>
</feature>
<gene>
    <name evidence="3" type="ORF">SLS56_008647</name>
</gene>
<name>A0ABR3SJK5_9PEZI</name>
<feature type="region of interest" description="Disordered" evidence="1">
    <location>
        <begin position="343"/>
        <end position="390"/>
    </location>
</feature>